<dbReference type="InterPro" id="IPR000719">
    <property type="entry name" value="Prot_kinase_dom"/>
</dbReference>
<dbReference type="CDD" id="cd14014">
    <property type="entry name" value="STKc_PknB_like"/>
    <property type="match status" value="1"/>
</dbReference>
<dbReference type="SUPFAM" id="SSF56112">
    <property type="entry name" value="Protein kinase-like (PK-like)"/>
    <property type="match status" value="1"/>
</dbReference>
<dbReference type="SMART" id="SM00220">
    <property type="entry name" value="S_TKc"/>
    <property type="match status" value="1"/>
</dbReference>
<evidence type="ECO:0000256" key="9">
    <source>
        <dbReference type="SAM" id="MobiDB-lite"/>
    </source>
</evidence>
<dbReference type="Proteomes" id="UP000608890">
    <property type="component" value="Unassembled WGS sequence"/>
</dbReference>
<gene>
    <name evidence="13" type="ORF">GCM10011608_23320</name>
</gene>
<evidence type="ECO:0000256" key="10">
    <source>
        <dbReference type="SAM" id="Phobius"/>
    </source>
</evidence>
<dbReference type="EMBL" id="BMNB01000009">
    <property type="protein sequence ID" value="GGM38019.1"/>
    <property type="molecule type" value="Genomic_DNA"/>
</dbReference>
<keyword evidence="2 13" id="KW-0723">Serine/threonine-protein kinase</keyword>
<keyword evidence="10" id="KW-0472">Membrane</keyword>
<keyword evidence="14" id="KW-1185">Reference proteome</keyword>
<dbReference type="GO" id="GO:0004674">
    <property type="term" value="F:protein serine/threonine kinase activity"/>
    <property type="evidence" value="ECO:0007669"/>
    <property type="project" value="UniProtKB-KW"/>
</dbReference>
<feature type="domain" description="Protein kinase" evidence="11">
    <location>
        <begin position="20"/>
        <end position="308"/>
    </location>
</feature>
<evidence type="ECO:0000256" key="7">
    <source>
        <dbReference type="ARBA" id="ARBA00047899"/>
    </source>
</evidence>
<dbReference type="Pfam" id="PF00069">
    <property type="entry name" value="Pkinase"/>
    <property type="match status" value="1"/>
</dbReference>
<feature type="domain" description="PASTA" evidence="12">
    <location>
        <begin position="606"/>
        <end position="666"/>
    </location>
</feature>
<evidence type="ECO:0000256" key="6">
    <source>
        <dbReference type="ARBA" id="ARBA00022840"/>
    </source>
</evidence>
<evidence type="ECO:0000256" key="3">
    <source>
        <dbReference type="ARBA" id="ARBA00022679"/>
    </source>
</evidence>
<dbReference type="PROSITE" id="PS51178">
    <property type="entry name" value="PASTA"/>
    <property type="match status" value="3"/>
</dbReference>
<dbReference type="NCBIfam" id="NF033483">
    <property type="entry name" value="PknB_PASTA_kin"/>
    <property type="match status" value="1"/>
</dbReference>
<comment type="catalytic activity">
    <reaction evidence="7">
        <text>L-threonyl-[protein] + ATP = O-phospho-L-threonyl-[protein] + ADP + H(+)</text>
        <dbReference type="Rhea" id="RHEA:46608"/>
        <dbReference type="Rhea" id="RHEA-COMP:11060"/>
        <dbReference type="Rhea" id="RHEA-COMP:11605"/>
        <dbReference type="ChEBI" id="CHEBI:15378"/>
        <dbReference type="ChEBI" id="CHEBI:30013"/>
        <dbReference type="ChEBI" id="CHEBI:30616"/>
        <dbReference type="ChEBI" id="CHEBI:61977"/>
        <dbReference type="ChEBI" id="CHEBI:456216"/>
        <dbReference type="EC" id="2.7.11.1"/>
    </reaction>
</comment>
<evidence type="ECO:0000256" key="8">
    <source>
        <dbReference type="ARBA" id="ARBA00048679"/>
    </source>
</evidence>
<dbReference type="GO" id="GO:0005524">
    <property type="term" value="F:ATP binding"/>
    <property type="evidence" value="ECO:0007669"/>
    <property type="project" value="UniProtKB-KW"/>
</dbReference>
<dbReference type="InterPro" id="IPR008271">
    <property type="entry name" value="Ser/Thr_kinase_AS"/>
</dbReference>
<dbReference type="FunFam" id="1.10.510.10:FF:000021">
    <property type="entry name" value="Serine/threonine protein kinase"/>
    <property type="match status" value="1"/>
</dbReference>
<dbReference type="AlphaFoldDB" id="A0A917WXJ5"/>
<keyword evidence="6" id="KW-0067">ATP-binding</keyword>
<organism evidence="13 14">
    <name type="scientific">Micromonospora sonchi</name>
    <dbReference type="NCBI Taxonomy" id="1763543"/>
    <lineage>
        <taxon>Bacteria</taxon>
        <taxon>Bacillati</taxon>
        <taxon>Actinomycetota</taxon>
        <taxon>Actinomycetes</taxon>
        <taxon>Micromonosporales</taxon>
        <taxon>Micromonosporaceae</taxon>
        <taxon>Micromonospora</taxon>
    </lineage>
</organism>
<dbReference type="PANTHER" id="PTHR43289">
    <property type="entry name" value="MITOGEN-ACTIVATED PROTEIN KINASE KINASE KINASE 20-RELATED"/>
    <property type="match status" value="1"/>
</dbReference>
<keyword evidence="5 13" id="KW-0418">Kinase</keyword>
<evidence type="ECO:0000313" key="13">
    <source>
        <dbReference type="EMBL" id="GGM38019.1"/>
    </source>
</evidence>
<dbReference type="CDD" id="cd06577">
    <property type="entry name" value="PASTA_pknB"/>
    <property type="match status" value="4"/>
</dbReference>
<feature type="transmembrane region" description="Helical" evidence="10">
    <location>
        <begin position="381"/>
        <end position="401"/>
    </location>
</feature>
<name>A0A917WXJ5_9ACTN</name>
<proteinExistence type="predicted"/>
<evidence type="ECO:0000256" key="2">
    <source>
        <dbReference type="ARBA" id="ARBA00022527"/>
    </source>
</evidence>
<evidence type="ECO:0000259" key="12">
    <source>
        <dbReference type="PROSITE" id="PS51178"/>
    </source>
</evidence>
<keyword evidence="10" id="KW-1133">Transmembrane helix</keyword>
<dbReference type="Gene3D" id="3.30.10.20">
    <property type="match status" value="4"/>
</dbReference>
<evidence type="ECO:0000256" key="1">
    <source>
        <dbReference type="ARBA" id="ARBA00012513"/>
    </source>
</evidence>
<evidence type="ECO:0000259" key="11">
    <source>
        <dbReference type="PROSITE" id="PS50011"/>
    </source>
</evidence>
<keyword evidence="3" id="KW-0808">Transferase</keyword>
<comment type="caution">
    <text evidence="13">The sequence shown here is derived from an EMBL/GenBank/DDBJ whole genome shotgun (WGS) entry which is preliminary data.</text>
</comment>
<accession>A0A917WXJ5</accession>
<feature type="domain" description="PASTA" evidence="12">
    <location>
        <begin position="539"/>
        <end position="605"/>
    </location>
</feature>
<reference evidence="13" key="1">
    <citation type="journal article" date="2014" name="Int. J. Syst. Evol. Microbiol.">
        <title>Complete genome sequence of Corynebacterium casei LMG S-19264T (=DSM 44701T), isolated from a smear-ripened cheese.</title>
        <authorList>
            <consortium name="US DOE Joint Genome Institute (JGI-PGF)"/>
            <person name="Walter F."/>
            <person name="Albersmeier A."/>
            <person name="Kalinowski J."/>
            <person name="Ruckert C."/>
        </authorList>
    </citation>
    <scope>NUCLEOTIDE SEQUENCE</scope>
    <source>
        <strain evidence="13">CGMCC 4.7312</strain>
    </source>
</reference>
<dbReference type="PANTHER" id="PTHR43289:SF34">
    <property type="entry name" value="SERINE_THREONINE-PROTEIN KINASE YBDM-RELATED"/>
    <property type="match status" value="1"/>
</dbReference>
<keyword evidence="4" id="KW-0547">Nucleotide-binding</keyword>
<dbReference type="Pfam" id="PF03793">
    <property type="entry name" value="PASTA"/>
    <property type="match status" value="4"/>
</dbReference>
<evidence type="ECO:0000256" key="4">
    <source>
        <dbReference type="ARBA" id="ARBA00022741"/>
    </source>
</evidence>
<evidence type="ECO:0000256" key="5">
    <source>
        <dbReference type="ARBA" id="ARBA00022777"/>
    </source>
</evidence>
<dbReference type="PROSITE" id="PS50011">
    <property type="entry name" value="PROTEIN_KINASE_DOM"/>
    <property type="match status" value="1"/>
</dbReference>
<keyword evidence="10" id="KW-0812">Transmembrane</keyword>
<dbReference type="Gene3D" id="1.10.510.10">
    <property type="entry name" value="Transferase(Phosphotransferase) domain 1"/>
    <property type="match status" value="1"/>
</dbReference>
<dbReference type="SMART" id="SM00740">
    <property type="entry name" value="PASTA"/>
    <property type="match status" value="4"/>
</dbReference>
<dbReference type="InterPro" id="IPR011009">
    <property type="entry name" value="Kinase-like_dom_sf"/>
</dbReference>
<evidence type="ECO:0000313" key="14">
    <source>
        <dbReference type="Proteomes" id="UP000608890"/>
    </source>
</evidence>
<comment type="catalytic activity">
    <reaction evidence="8">
        <text>L-seryl-[protein] + ATP = O-phospho-L-seryl-[protein] + ADP + H(+)</text>
        <dbReference type="Rhea" id="RHEA:17989"/>
        <dbReference type="Rhea" id="RHEA-COMP:9863"/>
        <dbReference type="Rhea" id="RHEA-COMP:11604"/>
        <dbReference type="ChEBI" id="CHEBI:15378"/>
        <dbReference type="ChEBI" id="CHEBI:29999"/>
        <dbReference type="ChEBI" id="CHEBI:30616"/>
        <dbReference type="ChEBI" id="CHEBI:83421"/>
        <dbReference type="ChEBI" id="CHEBI:456216"/>
        <dbReference type="EC" id="2.7.11.1"/>
    </reaction>
</comment>
<feature type="region of interest" description="Disordered" evidence="9">
    <location>
        <begin position="576"/>
        <end position="598"/>
    </location>
</feature>
<feature type="domain" description="PASTA" evidence="12">
    <location>
        <begin position="471"/>
        <end position="538"/>
    </location>
</feature>
<dbReference type="EC" id="2.7.11.1" evidence="1"/>
<reference evidence="13" key="2">
    <citation type="submission" date="2020-09" db="EMBL/GenBank/DDBJ databases">
        <authorList>
            <person name="Sun Q."/>
            <person name="Zhou Y."/>
        </authorList>
    </citation>
    <scope>NUCLEOTIDE SEQUENCE</scope>
    <source>
        <strain evidence="13">CGMCC 4.7312</strain>
    </source>
</reference>
<protein>
    <recommendedName>
        <fullName evidence="1">non-specific serine/threonine protein kinase</fullName>
        <ecNumber evidence="1">2.7.11.1</ecNumber>
    </recommendedName>
</protein>
<dbReference type="PROSITE" id="PS00108">
    <property type="entry name" value="PROTEIN_KINASE_ST"/>
    <property type="match status" value="1"/>
</dbReference>
<sequence>MPMDTQVADTLPGSLIDGRYRIRGRVARGGMATVYTATDERLERTVAIKIIHSTQGAPGRARPGGFVDRFTDEAKTIARLTHPNVVAVYDQGTHAGLPYLVMEYVRGRTLREVLTERRRLNPDEALAIAEQMLAAIAAAHRGGLVHRDIKPENVLVAEAPSGGPANLVDSVVKVTDFGLARAVEASTDHDSGNQLMATVAYVAPELVTEGRADARTDVYATGIVLFEMLTGRVPYDGDRPIDIAWQHVDRDVPAPSMLVPGLPRALDDLVARATRRDPAGRPTDAGSLLAEVQVARDDLASSHSHTAMLPSVLSEPVVSEPTMVVAAVRPPERPPWARLPDSGAPTRGRRRAALDLNAGQDRGSRLGALRTRLLGDSSGRLAVAAVVVVLGVVAALGGWWYGVGRYTATPQLVSMGKAEAEATAAQGGFTLHYADPRYDEQIPRDGVLAQDPASSARIVKGGTITLTLSLGPERFPMPDVVGKEFELAEADLVSAELKVVKGTARYDDSLPEGVVVATKPEAGKEVTPGQKITVILSKGRAPITVPNLVGKNINEARARIAELGLVLVEPTYKQSDKPRDEVLGQSPADGSGVEKGAQVRLEVSEGPPLVTVPRVVDLPCQQAKQALESQGFQVTLQFNPNAVARFQNPPENTQVPPSSQITVGCF</sequence>
<dbReference type="InterPro" id="IPR005543">
    <property type="entry name" value="PASTA_dom"/>
</dbReference>
<dbReference type="Gene3D" id="3.30.200.20">
    <property type="entry name" value="Phosphorylase Kinase, domain 1"/>
    <property type="match status" value="1"/>
</dbReference>